<comment type="caution">
    <text evidence="2">The sequence shown here is derived from an EMBL/GenBank/DDBJ whole genome shotgun (WGS) entry which is preliminary data.</text>
</comment>
<dbReference type="Proteomes" id="UP000035489">
    <property type="component" value="Unassembled WGS sequence"/>
</dbReference>
<feature type="compositionally biased region" description="Polar residues" evidence="1">
    <location>
        <begin position="90"/>
        <end position="99"/>
    </location>
</feature>
<dbReference type="AlphaFoldDB" id="A0A0H1RE79"/>
<dbReference type="EMBL" id="LCYG01000063">
    <property type="protein sequence ID" value="KLK90892.1"/>
    <property type="molecule type" value="Genomic_DNA"/>
</dbReference>
<feature type="region of interest" description="Disordered" evidence="1">
    <location>
        <begin position="66"/>
        <end position="99"/>
    </location>
</feature>
<accession>A0A0H1RE79</accession>
<keyword evidence="3" id="KW-1185">Reference proteome</keyword>
<name>A0A0H1RE79_9HYPH</name>
<evidence type="ECO:0000313" key="2">
    <source>
        <dbReference type="EMBL" id="KLK90892.1"/>
    </source>
</evidence>
<dbReference type="PATRIC" id="fig|1225564.3.peg.5977"/>
<protein>
    <submittedName>
        <fullName evidence="2">Uncharacterized protein</fullName>
    </submittedName>
</protein>
<evidence type="ECO:0000256" key="1">
    <source>
        <dbReference type="SAM" id="MobiDB-lite"/>
    </source>
</evidence>
<organism evidence="2 3">
    <name type="scientific">Microvirga vignae</name>
    <dbReference type="NCBI Taxonomy" id="1225564"/>
    <lineage>
        <taxon>Bacteria</taxon>
        <taxon>Pseudomonadati</taxon>
        <taxon>Pseudomonadota</taxon>
        <taxon>Alphaproteobacteria</taxon>
        <taxon>Hyphomicrobiales</taxon>
        <taxon>Methylobacteriaceae</taxon>
        <taxon>Microvirga</taxon>
    </lineage>
</organism>
<sequence length="99" mass="11212">MVEDHGSTRIDLACPHCQRLFKVRLSNLQFGSDMVCRLCRHEFSAREVSDRCEVQEALARMRQLVKQRLGSAQSSRTPHAIGNDNEEKQAQSSHGATCR</sequence>
<reference evidence="2 3" key="1">
    <citation type="submission" date="2015-05" db="EMBL/GenBank/DDBJ databases">
        <title>Draft genome sequence of Microvirga vignae strain BR3299, a novel nitrogen fixing bacteria isolated from Brazil semi-aired region.</title>
        <authorList>
            <person name="Zilli J.E."/>
            <person name="Passos S.R."/>
            <person name="Leite J."/>
            <person name="Baldani J.I."/>
            <person name="Xavier G.R."/>
            <person name="Rumjaneck N.G."/>
            <person name="Simoes-Araujo J.L."/>
        </authorList>
    </citation>
    <scope>NUCLEOTIDE SEQUENCE [LARGE SCALE GENOMIC DNA]</scope>
    <source>
        <strain evidence="2 3">BR3299</strain>
    </source>
</reference>
<proteinExistence type="predicted"/>
<evidence type="ECO:0000313" key="3">
    <source>
        <dbReference type="Proteomes" id="UP000035489"/>
    </source>
</evidence>
<gene>
    <name evidence="2" type="ORF">AA309_22880</name>
</gene>